<dbReference type="Pfam" id="PF00589">
    <property type="entry name" value="Phage_integrase"/>
    <property type="match status" value="1"/>
</dbReference>
<sequence length="821" mass="90848">MTAAAHASGLPPELVGDRLRRLLDGAFLAEIGWEEETGLLRPPPEHPLLGWNQCTVSGCAVDATAPGWMCTGCRARWPASGLSRAQFEADPPPKVSGFAYKWLIDERLCGVLGCQRPLAWRAKELCNTHLRRCREVCPVLDEEAVAAFMRRPDVHGLPGYGPCQVAACLRVACNADRLCLMHARRWAERKESAAGQAHERWCRTDPGITVSGVVNLRGLAPLVVTELLASLQQRAARGVKTRYSAVHLLARELRSQQAATVFALNGSALSHHVSVLWNSCKLEIVRATTTPEEEQRKDIWDLAVLGRRGRLDFTEISQPWLREITKRWAAEDLPRRRGEASGRVVADYIHSLAELSAVLRVSRPDAGVDPTTVGRPDIVQLLNRLAHQASIGELSSVRHARVLRHTRTVLRQARDLGLTRPGQCAAGLAGEFAIRAGEIPKTDYLSGPGRALPAEVMTALDAALPLLEAASGRTVRVAVELLMDTGRRPDEVCRLPWNCLDRDGDGKYVLVYDDFKEDRLGRRLPISDACAQLVRAQQAAVRAAFPSTDEQKLALFPAVTRNPDGTRSLRGAVLTGIHRAWVDALPPFVLADGGFFPHSEVVAYAYRHSYAQRHADVGTPIDVLRELMGHRTAHSTQGYYRITEKRSRAAVERVTAHQFDGSGQRIWRQAAALLDSERARMRIGQVSVPYGTCVEPSNVQAGGGACPYRFRCLGCGHFRTDVSYLPELRAHLDQLLADRERVLATSDLQDWARAEATPSDIEINKMRTLIRRVEDHLDELPEQERQQLRDATKVLRSARQTVNLGMPAIRAANVREIGRTS</sequence>
<evidence type="ECO:0000256" key="1">
    <source>
        <dbReference type="ARBA" id="ARBA00023172"/>
    </source>
</evidence>
<keyword evidence="4" id="KW-1185">Reference proteome</keyword>
<gene>
    <name evidence="3" type="ORF">GCM10010412_027990</name>
</gene>
<feature type="domain" description="Tyr recombinase" evidence="2">
    <location>
        <begin position="452"/>
        <end position="652"/>
    </location>
</feature>
<evidence type="ECO:0000259" key="2">
    <source>
        <dbReference type="PROSITE" id="PS51898"/>
    </source>
</evidence>
<dbReference type="Proteomes" id="UP001501666">
    <property type="component" value="Unassembled WGS sequence"/>
</dbReference>
<dbReference type="RefSeq" id="WP_346146481.1">
    <property type="nucleotide sequence ID" value="NZ_BAAATE010000006.1"/>
</dbReference>
<reference evidence="4" key="1">
    <citation type="journal article" date="2019" name="Int. J. Syst. Evol. Microbiol.">
        <title>The Global Catalogue of Microorganisms (GCM) 10K type strain sequencing project: providing services to taxonomists for standard genome sequencing and annotation.</title>
        <authorList>
            <consortium name="The Broad Institute Genomics Platform"/>
            <consortium name="The Broad Institute Genome Sequencing Center for Infectious Disease"/>
            <person name="Wu L."/>
            <person name="Ma J."/>
        </authorList>
    </citation>
    <scope>NUCLEOTIDE SEQUENCE [LARGE SCALE GENOMIC DNA]</scope>
    <source>
        <strain evidence="4">JCM 6835</strain>
    </source>
</reference>
<keyword evidence="1" id="KW-0233">DNA recombination</keyword>
<dbReference type="InterPro" id="IPR011010">
    <property type="entry name" value="DNA_brk_join_enz"/>
</dbReference>
<comment type="caution">
    <text evidence="3">The sequence shown here is derived from an EMBL/GenBank/DDBJ whole genome shotgun (WGS) entry which is preliminary data.</text>
</comment>
<dbReference type="PROSITE" id="PS51898">
    <property type="entry name" value="TYR_RECOMBINASE"/>
    <property type="match status" value="1"/>
</dbReference>
<proteinExistence type="predicted"/>
<dbReference type="SUPFAM" id="SSF56349">
    <property type="entry name" value="DNA breaking-rejoining enzymes"/>
    <property type="match status" value="1"/>
</dbReference>
<dbReference type="EMBL" id="BAAATE010000006">
    <property type="protein sequence ID" value="GAA2657410.1"/>
    <property type="molecule type" value="Genomic_DNA"/>
</dbReference>
<dbReference type="CDD" id="cd00397">
    <property type="entry name" value="DNA_BRE_C"/>
    <property type="match status" value="1"/>
</dbReference>
<organism evidence="3 4">
    <name type="scientific">Nonomuraea recticatena</name>
    <dbReference type="NCBI Taxonomy" id="46178"/>
    <lineage>
        <taxon>Bacteria</taxon>
        <taxon>Bacillati</taxon>
        <taxon>Actinomycetota</taxon>
        <taxon>Actinomycetes</taxon>
        <taxon>Streptosporangiales</taxon>
        <taxon>Streptosporangiaceae</taxon>
        <taxon>Nonomuraea</taxon>
    </lineage>
</organism>
<name>A0ABP6E4N7_9ACTN</name>
<dbReference type="Gene3D" id="1.10.443.10">
    <property type="entry name" value="Intergrase catalytic core"/>
    <property type="match status" value="1"/>
</dbReference>
<evidence type="ECO:0000313" key="4">
    <source>
        <dbReference type="Proteomes" id="UP001501666"/>
    </source>
</evidence>
<protein>
    <submittedName>
        <fullName evidence="3">Tyrosine-type recombinase/integrase</fullName>
    </submittedName>
</protein>
<evidence type="ECO:0000313" key="3">
    <source>
        <dbReference type="EMBL" id="GAA2657410.1"/>
    </source>
</evidence>
<dbReference type="InterPro" id="IPR002104">
    <property type="entry name" value="Integrase_catalytic"/>
</dbReference>
<dbReference type="InterPro" id="IPR013762">
    <property type="entry name" value="Integrase-like_cat_sf"/>
</dbReference>
<accession>A0ABP6E4N7</accession>